<comment type="caution">
    <text evidence="1">The sequence shown here is derived from an EMBL/GenBank/DDBJ whole genome shotgun (WGS) entry which is preliminary data.</text>
</comment>
<proteinExistence type="predicted"/>
<accession>A0A6N6MG46</accession>
<protein>
    <submittedName>
        <fullName evidence="1">Uncharacterized protein</fullName>
    </submittedName>
</protein>
<dbReference type="Proteomes" id="UP000441333">
    <property type="component" value="Unassembled WGS sequence"/>
</dbReference>
<reference evidence="1 2" key="1">
    <citation type="submission" date="2019-09" db="EMBL/GenBank/DDBJ databases">
        <authorList>
            <person name="Cao W.R."/>
        </authorList>
    </citation>
    <scope>NUCLEOTIDE SEQUENCE [LARGE SCALE GENOMIC DNA]</scope>
    <source>
        <strain evidence="1 2">B1N29</strain>
    </source>
</reference>
<evidence type="ECO:0000313" key="1">
    <source>
        <dbReference type="EMBL" id="KAB1067765.1"/>
    </source>
</evidence>
<name>A0A6N6MG46_9FLAO</name>
<dbReference type="EMBL" id="WAAT01000044">
    <property type="protein sequence ID" value="KAB1067765.1"/>
    <property type="molecule type" value="Genomic_DNA"/>
</dbReference>
<organism evidence="1 2">
    <name type="scientific">Pseudotamlana haliotis</name>
    <dbReference type="NCBI Taxonomy" id="2614804"/>
    <lineage>
        <taxon>Bacteria</taxon>
        <taxon>Pseudomonadati</taxon>
        <taxon>Bacteroidota</taxon>
        <taxon>Flavobacteriia</taxon>
        <taxon>Flavobacteriales</taxon>
        <taxon>Flavobacteriaceae</taxon>
        <taxon>Pseudotamlana</taxon>
    </lineage>
</organism>
<keyword evidence="2" id="KW-1185">Reference proteome</keyword>
<evidence type="ECO:0000313" key="2">
    <source>
        <dbReference type="Proteomes" id="UP000441333"/>
    </source>
</evidence>
<dbReference type="AlphaFoldDB" id="A0A6N6MG46"/>
<sequence>MKTYRNMKQLERDLKISSLERDIAYEELKALGEEYKTIFTPAHWVQTGLSLASKYGVFMLFKKIIK</sequence>
<gene>
    <name evidence="1" type="ORF">F6U93_09175</name>
</gene>
<dbReference type="RefSeq" id="WP_150939057.1">
    <property type="nucleotide sequence ID" value="NZ_WAAT01000044.1"/>
</dbReference>